<evidence type="ECO:0008006" key="3">
    <source>
        <dbReference type="Google" id="ProtNLM"/>
    </source>
</evidence>
<evidence type="ECO:0000313" key="1">
    <source>
        <dbReference type="EMBL" id="MCK2036327.1"/>
    </source>
</evidence>
<dbReference type="EMBL" id="JAHWXN010000001">
    <property type="protein sequence ID" value="MCK2036327.1"/>
    <property type="molecule type" value="Genomic_DNA"/>
</dbReference>
<comment type="caution">
    <text evidence="1">The sequence shown here is derived from an EMBL/GenBank/DDBJ whole genome shotgun (WGS) entry which is preliminary data.</text>
</comment>
<keyword evidence="2" id="KW-1185">Reference proteome</keyword>
<protein>
    <recommendedName>
        <fullName evidence="3">Glycosyltransferase</fullName>
    </recommendedName>
</protein>
<proteinExistence type="predicted"/>
<dbReference type="Proteomes" id="UP001300096">
    <property type="component" value="Unassembled WGS sequence"/>
</dbReference>
<sequence>MTTSAGERLADWIARHPASPIGRLAALRIGLPRRTDLREIATAPPTLTRVLIAPANYAGQATQWARALEQAVAHLGARSLAVESAFGFPADARVSRRVFQNSPRWQRAQSTAAEGFSHLLVESLIPPFGRLARRDLRRQLARLGTGISVAFVCHGTDVRSAGRPHEELTSAERQADRIARRNRSLLAQLSGPVFVTTPDLLDDVPDATWLPVVIDVERWRAHARTVVPGMRVVHIPSSSALKGTAMVDPVAQLLHAEGVIDYRTASGVRHDRMPGELSRADVVLDQFVLGSYGVAACEAMAAGCVVVGHVTPVVRDRVRAATGRDLPIVEATPATLSSVLRRLAADPAERARIAEAGSAFTGAVHDGRLSADILAHTWISPDSPRSAA</sequence>
<dbReference type="Gene3D" id="3.40.50.2000">
    <property type="entry name" value="Glycogen Phosphorylase B"/>
    <property type="match status" value="1"/>
</dbReference>
<dbReference type="RefSeq" id="WP_247629695.1">
    <property type="nucleotide sequence ID" value="NZ_JAHWXN010000001.1"/>
</dbReference>
<accession>A0ABT0FE32</accession>
<name>A0ABT0FE32_9MICO</name>
<reference evidence="1 2" key="1">
    <citation type="submission" date="2021-06" db="EMBL/GenBank/DDBJ databases">
        <title>Genome-based taxonomic framework of Microbacterium strains isolated from marine environment, the description of four new species and reclassification of four preexisting species.</title>
        <authorList>
            <person name="Lee S.D."/>
            <person name="Kim S.-M."/>
            <person name="Byeon Y.-S."/>
            <person name="Yang H.L."/>
            <person name="Kim I.S."/>
        </authorList>
    </citation>
    <scope>NUCLEOTIDE SEQUENCE [LARGE SCALE GENOMIC DNA]</scope>
    <source>
        <strain evidence="1 2">SSW1-49</strain>
    </source>
</reference>
<evidence type="ECO:0000313" key="2">
    <source>
        <dbReference type="Proteomes" id="UP001300096"/>
    </source>
</evidence>
<dbReference type="SUPFAM" id="SSF53756">
    <property type="entry name" value="UDP-Glycosyltransferase/glycogen phosphorylase"/>
    <property type="match status" value="1"/>
</dbReference>
<organism evidence="1 2">
    <name type="scientific">Microbacterium croceum</name>
    <dbReference type="NCBI Taxonomy" id="2851645"/>
    <lineage>
        <taxon>Bacteria</taxon>
        <taxon>Bacillati</taxon>
        <taxon>Actinomycetota</taxon>
        <taxon>Actinomycetes</taxon>
        <taxon>Micrococcales</taxon>
        <taxon>Microbacteriaceae</taxon>
        <taxon>Microbacterium</taxon>
    </lineage>
</organism>
<gene>
    <name evidence="1" type="ORF">KZC51_09270</name>
</gene>